<organism evidence="1 2">
    <name type="scientific">Athelia psychrophila</name>
    <dbReference type="NCBI Taxonomy" id="1759441"/>
    <lineage>
        <taxon>Eukaryota</taxon>
        <taxon>Fungi</taxon>
        <taxon>Dikarya</taxon>
        <taxon>Basidiomycota</taxon>
        <taxon>Agaricomycotina</taxon>
        <taxon>Agaricomycetes</taxon>
        <taxon>Agaricomycetidae</taxon>
        <taxon>Atheliales</taxon>
        <taxon>Atheliaceae</taxon>
        <taxon>Athelia</taxon>
    </lineage>
</organism>
<dbReference type="Proteomes" id="UP000076532">
    <property type="component" value="Unassembled WGS sequence"/>
</dbReference>
<evidence type="ECO:0000313" key="1">
    <source>
        <dbReference type="EMBL" id="KZP15801.1"/>
    </source>
</evidence>
<reference evidence="1 2" key="1">
    <citation type="journal article" date="2016" name="Mol. Biol. Evol.">
        <title>Comparative Genomics of Early-Diverging Mushroom-Forming Fungi Provides Insights into the Origins of Lignocellulose Decay Capabilities.</title>
        <authorList>
            <person name="Nagy L.G."/>
            <person name="Riley R."/>
            <person name="Tritt A."/>
            <person name="Adam C."/>
            <person name="Daum C."/>
            <person name="Floudas D."/>
            <person name="Sun H."/>
            <person name="Yadav J.S."/>
            <person name="Pangilinan J."/>
            <person name="Larsson K.H."/>
            <person name="Matsuura K."/>
            <person name="Barry K."/>
            <person name="Labutti K."/>
            <person name="Kuo R."/>
            <person name="Ohm R.A."/>
            <person name="Bhattacharya S.S."/>
            <person name="Shirouzu T."/>
            <person name="Yoshinaga Y."/>
            <person name="Martin F.M."/>
            <person name="Grigoriev I.V."/>
            <person name="Hibbett D.S."/>
        </authorList>
    </citation>
    <scope>NUCLEOTIDE SEQUENCE [LARGE SCALE GENOMIC DNA]</scope>
    <source>
        <strain evidence="1 2">CBS 109695</strain>
    </source>
</reference>
<dbReference type="AlphaFoldDB" id="A0A166EIK0"/>
<name>A0A166EIK0_9AGAM</name>
<accession>A0A166EIK0</accession>
<keyword evidence="2" id="KW-1185">Reference proteome</keyword>
<dbReference type="EMBL" id="KV417600">
    <property type="protein sequence ID" value="KZP15801.1"/>
    <property type="molecule type" value="Genomic_DNA"/>
</dbReference>
<sequence length="189" mass="21716">MLQGVKCKIDALAGRPERIGVNVIDRGRSYTNKKQYDRIEPVDGNRLHIIILSLKTSRPLQAIQSAHHTKGVWNIPLCTAEWVLQMVLDLSQTEWFAIPKAIRRPGIQRLHRILDALQRVHETNEVILMKNTALILWYQRTSIQSYAQDPLPRNTDAFNTSTHLQPRVNPRMGNELRARPAQVIQAHEP</sequence>
<proteinExistence type="predicted"/>
<evidence type="ECO:0000313" key="2">
    <source>
        <dbReference type="Proteomes" id="UP000076532"/>
    </source>
</evidence>
<gene>
    <name evidence="1" type="ORF">FIBSPDRAFT_895476</name>
</gene>
<protein>
    <submittedName>
        <fullName evidence="1">Uncharacterized protein</fullName>
    </submittedName>
</protein>